<accession>A0A9W6XBK9</accession>
<reference evidence="3" key="1">
    <citation type="submission" date="2023-04" db="EMBL/GenBank/DDBJ databases">
        <title>Phytophthora fragariaefolia NBRC 109709.</title>
        <authorList>
            <person name="Ichikawa N."/>
            <person name="Sato H."/>
            <person name="Tonouchi N."/>
        </authorList>
    </citation>
    <scope>NUCLEOTIDE SEQUENCE</scope>
    <source>
        <strain evidence="3">NBRC 109709</strain>
    </source>
</reference>
<evidence type="ECO:0000313" key="3">
    <source>
        <dbReference type="EMBL" id="GMF35263.1"/>
    </source>
</evidence>
<gene>
    <name evidence="3" type="ORF">Pfra01_000927500</name>
</gene>
<feature type="transmembrane region" description="Helical" evidence="2">
    <location>
        <begin position="769"/>
        <end position="794"/>
    </location>
</feature>
<sequence>MARRVTESLSVSSSAGGSVVDDETEDEAWLCRSTVCVSDAGEHRDNDAEACSWSQLNTPIPFTGGLYCAQTNGGGYLETEAAKGSAGLASGSPARKRKCMLPRIPGFSNADALQTQFPRLATKRPYARRMQDAGKADRQYKAQLSSEGTAEASHDLTLSRDEVEANRRKWDIERELQDGAHGYDSREQVGDAGRKRSLKRKLQFLNPVIPSAAEQEANRRKWDLERKLQEENRGMNSINAVAGGANWKRDFRVKLQRLNPFAMNPTVPSAAEIEFNRRKWDLERRLQDEAQVGKPRDNMDIDRGVGRKLASLNPLATNPVTLSAIEVEANRRKWELERNLQDADQSVSIQAASRSEPKRGFNEKLRALCPAASLVEKAKPGKQKWCLERMLCNMEDQPEHNLQAFEEVSVQRKLSLDATPSPCAGDRSQGQSEFKMTSSLVYLLLFFSTAVLHCAIFNFNLELRRFLHLDSYPFGVLLLLSWIFIGLVHFVGGVVGDVVRDRVILLQRIAVLWCVAVVALHVAAFRLSSLISSISLVVGLMCTGVAHGIVCPNVVALNVESLYCKTPSVFTPMSPENEEESGSDDDSAAESDSSFSSDGSSLLSADEQPTCDSTSRNFFSGCFAARLAGSSLVQAYYFLLVDISFDDGFQSHLTSRGFHFMLLMAFGLLASFIYFCYTSWGYCVVNERYPGPLSLFAGVSESQKFENKLEALEQGFNASLRVIWSWSWRNVVQLCNRALVCYALLAFLLMMLIGTGFSVVIFIASHTSLSVRLVAFLLIVVGWLLSMIASSRQLNPSKKQLLRECRRLGLRSRQLYLALLAIAFICVSGCVSFLRAQLYTTMVVQVCQTRLLIPGTTHSLFNPELLGAAVGASSLLFLGLTRALIGGANSRETDSVRSPTKSINFTSAVPATPAFVKIERLPLSRRLLSWLPSCPSVTRMRFAMLLYLVSIFLSSVVELYRRKAVVSQSALPRSCGSEHSDFTFLWTSPYVALLGASDALFRISLQEQCHELAQDSFLSSSARKRPRRWAGAVQGVISLAEALGYTAALALVAMLSRWLFRPKLTDMALLFLLLTTVVALTHALLNRIAARAQAYQHQSI</sequence>
<evidence type="ECO:0000256" key="1">
    <source>
        <dbReference type="SAM" id="MobiDB-lite"/>
    </source>
</evidence>
<evidence type="ECO:0000313" key="4">
    <source>
        <dbReference type="Proteomes" id="UP001165121"/>
    </source>
</evidence>
<feature type="transmembrane region" description="Helical" evidence="2">
    <location>
        <begin position="471"/>
        <end position="491"/>
    </location>
</feature>
<dbReference type="SUPFAM" id="SSF103473">
    <property type="entry name" value="MFS general substrate transporter"/>
    <property type="match status" value="1"/>
</dbReference>
<keyword evidence="4" id="KW-1185">Reference proteome</keyword>
<feature type="transmembrane region" description="Helical" evidence="2">
    <location>
        <begin position="440"/>
        <end position="459"/>
    </location>
</feature>
<feature type="compositionally biased region" description="Low complexity" evidence="1">
    <location>
        <begin position="8"/>
        <end position="19"/>
    </location>
</feature>
<feature type="transmembrane region" description="Helical" evidence="2">
    <location>
        <begin position="530"/>
        <end position="555"/>
    </location>
</feature>
<feature type="region of interest" description="Disordered" evidence="1">
    <location>
        <begin position="573"/>
        <end position="608"/>
    </location>
</feature>
<feature type="transmembrane region" description="Helical" evidence="2">
    <location>
        <begin position="503"/>
        <end position="524"/>
    </location>
</feature>
<dbReference type="InterPro" id="IPR036259">
    <property type="entry name" value="MFS_trans_sf"/>
</dbReference>
<comment type="caution">
    <text evidence="3">The sequence shown here is derived from an EMBL/GenBank/DDBJ whole genome shotgun (WGS) entry which is preliminary data.</text>
</comment>
<keyword evidence="2" id="KW-1133">Transmembrane helix</keyword>
<proteinExistence type="predicted"/>
<feature type="compositionally biased region" description="Acidic residues" evidence="1">
    <location>
        <begin position="576"/>
        <end position="589"/>
    </location>
</feature>
<feature type="transmembrane region" description="Helical" evidence="2">
    <location>
        <begin position="1067"/>
        <end position="1085"/>
    </location>
</feature>
<feature type="transmembrane region" description="Helical" evidence="2">
    <location>
        <begin position="739"/>
        <end position="763"/>
    </location>
</feature>
<dbReference type="EMBL" id="BSXT01000865">
    <property type="protein sequence ID" value="GMF35263.1"/>
    <property type="molecule type" value="Genomic_DNA"/>
</dbReference>
<organism evidence="3 4">
    <name type="scientific">Phytophthora fragariaefolia</name>
    <dbReference type="NCBI Taxonomy" id="1490495"/>
    <lineage>
        <taxon>Eukaryota</taxon>
        <taxon>Sar</taxon>
        <taxon>Stramenopiles</taxon>
        <taxon>Oomycota</taxon>
        <taxon>Peronosporomycetes</taxon>
        <taxon>Peronosporales</taxon>
        <taxon>Peronosporaceae</taxon>
        <taxon>Phytophthora</taxon>
    </lineage>
</organism>
<feature type="transmembrane region" description="Helical" evidence="2">
    <location>
        <begin position="865"/>
        <end position="885"/>
    </location>
</feature>
<dbReference type="Proteomes" id="UP001165121">
    <property type="component" value="Unassembled WGS sequence"/>
</dbReference>
<keyword evidence="2" id="KW-0812">Transmembrane</keyword>
<keyword evidence="2" id="KW-0472">Membrane</keyword>
<dbReference type="AlphaFoldDB" id="A0A9W6XBK9"/>
<name>A0A9W6XBK9_9STRA</name>
<feature type="region of interest" description="Disordered" evidence="1">
    <location>
        <begin position="1"/>
        <end position="20"/>
    </location>
</feature>
<feature type="transmembrane region" description="Helical" evidence="2">
    <location>
        <begin position="658"/>
        <end position="677"/>
    </location>
</feature>
<evidence type="ECO:0000256" key="2">
    <source>
        <dbReference type="SAM" id="Phobius"/>
    </source>
</evidence>
<dbReference type="OrthoDB" id="8904098at2759"/>
<feature type="compositionally biased region" description="Low complexity" evidence="1">
    <location>
        <begin position="590"/>
        <end position="607"/>
    </location>
</feature>
<feature type="transmembrane region" description="Helical" evidence="2">
    <location>
        <begin position="1029"/>
        <end position="1055"/>
    </location>
</feature>
<feature type="transmembrane region" description="Helical" evidence="2">
    <location>
        <begin position="618"/>
        <end position="638"/>
    </location>
</feature>
<protein>
    <submittedName>
        <fullName evidence="3">Unnamed protein product</fullName>
    </submittedName>
</protein>
<feature type="transmembrane region" description="Helical" evidence="2">
    <location>
        <begin position="815"/>
        <end position="834"/>
    </location>
</feature>